<feature type="active site" description="Proton donor" evidence="5">
    <location>
        <position position="95"/>
    </location>
</feature>
<evidence type="ECO:0000256" key="1">
    <source>
        <dbReference type="ARBA" id="ARBA00009589"/>
    </source>
</evidence>
<gene>
    <name evidence="7" type="primary">NT5DC3</name>
    <name evidence="7" type="ORF">NPIL_148191</name>
</gene>
<dbReference type="Proteomes" id="UP000887013">
    <property type="component" value="Unassembled WGS sequence"/>
</dbReference>
<dbReference type="AlphaFoldDB" id="A0A8X6IAL2"/>
<comment type="caution">
    <text evidence="7">The sequence shown here is derived from an EMBL/GenBank/DDBJ whole genome shotgun (WGS) entry which is preliminary data.</text>
</comment>
<dbReference type="EMBL" id="BMAW01088925">
    <property type="protein sequence ID" value="GFS37240.1"/>
    <property type="molecule type" value="Genomic_DNA"/>
</dbReference>
<reference evidence="7" key="1">
    <citation type="submission" date="2020-08" db="EMBL/GenBank/DDBJ databases">
        <title>Multicomponent nature underlies the extraordinary mechanical properties of spider dragline silk.</title>
        <authorList>
            <person name="Kono N."/>
            <person name="Nakamura H."/>
            <person name="Mori M."/>
            <person name="Yoshida Y."/>
            <person name="Ohtoshi R."/>
            <person name="Malay A.D."/>
            <person name="Moran D.A.P."/>
            <person name="Tomita M."/>
            <person name="Numata K."/>
            <person name="Arakawa K."/>
        </authorList>
    </citation>
    <scope>NUCLEOTIDE SEQUENCE</scope>
</reference>
<keyword evidence="8" id="KW-1185">Reference proteome</keyword>
<feature type="binding site" evidence="6">
    <location>
        <position position="93"/>
    </location>
    <ligand>
        <name>Mg(2+)</name>
        <dbReference type="ChEBI" id="CHEBI:18420"/>
    </ligand>
</feature>
<dbReference type="InterPro" id="IPR016695">
    <property type="entry name" value="Pur_nucleotidase"/>
</dbReference>
<protein>
    <submittedName>
        <fullName evidence="7">5'-nucleotidase domain-containing protein 3</fullName>
    </submittedName>
</protein>
<evidence type="ECO:0000313" key="8">
    <source>
        <dbReference type="Proteomes" id="UP000887013"/>
    </source>
</evidence>
<dbReference type="GO" id="GO:0008253">
    <property type="term" value="F:5'-nucleotidase activity"/>
    <property type="evidence" value="ECO:0007669"/>
    <property type="project" value="TreeGrafter"/>
</dbReference>
<evidence type="ECO:0000256" key="3">
    <source>
        <dbReference type="ARBA" id="ARBA00022801"/>
    </source>
</evidence>
<dbReference type="GO" id="GO:0046872">
    <property type="term" value="F:metal ion binding"/>
    <property type="evidence" value="ECO:0007669"/>
    <property type="project" value="UniProtKB-KW"/>
</dbReference>
<dbReference type="PIRSF" id="PIRSF017434">
    <property type="entry name" value="Purine_5'-nucleotidase"/>
    <property type="match status" value="1"/>
</dbReference>
<dbReference type="NCBIfam" id="TIGR02244">
    <property type="entry name" value="HAD-IG-Ncltidse"/>
    <property type="match status" value="1"/>
</dbReference>
<evidence type="ECO:0000313" key="7">
    <source>
        <dbReference type="EMBL" id="GFS37240.1"/>
    </source>
</evidence>
<evidence type="ECO:0000256" key="4">
    <source>
        <dbReference type="ARBA" id="ARBA00022842"/>
    </source>
</evidence>
<dbReference type="Pfam" id="PF05761">
    <property type="entry name" value="5_nucleotid"/>
    <property type="match status" value="1"/>
</dbReference>
<dbReference type="OrthoDB" id="409330at2759"/>
<proteinExistence type="inferred from homology"/>
<comment type="similarity">
    <text evidence="1">Belongs to the 5'(3')-deoxyribonucleotidase family.</text>
</comment>
<comment type="cofactor">
    <cofactor evidence="6">
        <name>Mg(2+)</name>
        <dbReference type="ChEBI" id="CHEBI:18420"/>
    </cofactor>
    <text evidence="6">Binds 1 Mg(2+) ion per subunit.</text>
</comment>
<feature type="binding site" evidence="6">
    <location>
        <position position="95"/>
    </location>
    <ligand>
        <name>GMP</name>
        <dbReference type="ChEBI" id="CHEBI:58115"/>
    </ligand>
</feature>
<dbReference type="InterPro" id="IPR008380">
    <property type="entry name" value="HAD-SF_hydro_IG_5-nucl"/>
</dbReference>
<dbReference type="InterPro" id="IPR036412">
    <property type="entry name" value="HAD-like_sf"/>
</dbReference>
<name>A0A8X6IAL2_NEPPI</name>
<feature type="active site" description="Nucleophile" evidence="5">
    <location>
        <position position="93"/>
    </location>
</feature>
<dbReference type="SUPFAM" id="SSF56784">
    <property type="entry name" value="HAD-like"/>
    <property type="match status" value="1"/>
</dbReference>
<evidence type="ECO:0000256" key="2">
    <source>
        <dbReference type="ARBA" id="ARBA00022723"/>
    </source>
</evidence>
<evidence type="ECO:0000256" key="5">
    <source>
        <dbReference type="PIRSR" id="PIRSR017434-1"/>
    </source>
</evidence>
<organism evidence="7 8">
    <name type="scientific">Nephila pilipes</name>
    <name type="common">Giant wood spider</name>
    <name type="synonym">Nephila maculata</name>
    <dbReference type="NCBI Taxonomy" id="299642"/>
    <lineage>
        <taxon>Eukaryota</taxon>
        <taxon>Metazoa</taxon>
        <taxon>Ecdysozoa</taxon>
        <taxon>Arthropoda</taxon>
        <taxon>Chelicerata</taxon>
        <taxon>Arachnida</taxon>
        <taxon>Araneae</taxon>
        <taxon>Araneomorphae</taxon>
        <taxon>Entelegynae</taxon>
        <taxon>Araneoidea</taxon>
        <taxon>Nephilidae</taxon>
        <taxon>Nephila</taxon>
    </lineage>
</organism>
<evidence type="ECO:0000256" key="6">
    <source>
        <dbReference type="PIRSR" id="PIRSR017434-2"/>
    </source>
</evidence>
<keyword evidence="3" id="KW-0378">Hydrolase</keyword>
<sequence>MYTSVALRTLLYRKGRFNFVSSIFNANNVFRRKALQYSRNFGSSISDKDKMLEKYYVAKQAYEANLPPPEVNPFGVFANNELDLSDVDVYGFDYDYTLAVYKESLHYLIYELGRDWLVNKFKYPAGVQELPYQPGFAIRGLHYDMQEGILMKIDSFHQIQFESVFRGMTPLEKEEVIAIYGGSYIPQEMIRGSPTEVTRMKQLNDLFSVPEICLLSNVTEYFEKNNIAYHPEILSYDIQNAVQSIHPVMHKMLDESIIGQYLEKLPDMTRFLNRLKNAGKKMFLITNSPFKFVDTGMTYMIGPEWTDLFDVIVVQARKPKFFTDQSRPFRIYDVPTKSQLWERVTSLQKGNVYMEGNLKELQRMTNWYGNSVLYFGDQIYSDLADLTLHHGWRTGAIIYELAREIEILNSEEFRHDVGWLQTLQHLIEEMQDCEEADDIIQQLLKERDVLRVHTKNVFNKQFGSIFRTHHNPTYFSRRLFRYSDIYMSHITNLLNYSVNHIFYPRRGALPHECKIPFI</sequence>
<keyword evidence="2 6" id="KW-0479">Metal-binding</keyword>
<accession>A0A8X6IAL2</accession>
<dbReference type="InterPro" id="IPR023214">
    <property type="entry name" value="HAD_sf"/>
</dbReference>
<dbReference type="PANTHER" id="PTHR12103">
    <property type="entry name" value="5'-NUCLEOTIDASE DOMAIN-CONTAINING"/>
    <property type="match status" value="1"/>
</dbReference>
<feature type="binding site" evidence="6">
    <location>
        <position position="377"/>
    </location>
    <ligand>
        <name>Mg(2+)</name>
        <dbReference type="ChEBI" id="CHEBI:18420"/>
    </ligand>
</feature>
<keyword evidence="4 6" id="KW-0460">Magnesium</keyword>
<dbReference type="Gene3D" id="3.40.50.1000">
    <property type="entry name" value="HAD superfamily/HAD-like"/>
    <property type="match status" value="1"/>
</dbReference>
<dbReference type="PANTHER" id="PTHR12103:SF12">
    <property type="entry name" value="FI20020P1"/>
    <property type="match status" value="1"/>
</dbReference>